<keyword evidence="3 4" id="KW-0413">Isomerase</keyword>
<dbReference type="PANTHER" id="PTHR30511">
    <property type="entry name" value="ALANINE RACEMASE"/>
    <property type="match status" value="1"/>
</dbReference>
<feature type="binding site" evidence="4">
    <location>
        <position position="305"/>
    </location>
    <ligand>
        <name>substrate</name>
    </ligand>
</feature>
<dbReference type="PANTHER" id="PTHR30511:SF0">
    <property type="entry name" value="ALANINE RACEMASE, CATABOLIC-RELATED"/>
    <property type="match status" value="1"/>
</dbReference>
<dbReference type="SMART" id="SM01005">
    <property type="entry name" value="Ala_racemase_C"/>
    <property type="match status" value="1"/>
</dbReference>
<feature type="binding site" evidence="4">
    <location>
        <position position="130"/>
    </location>
    <ligand>
        <name>substrate</name>
    </ligand>
</feature>
<dbReference type="SUPFAM" id="SSF51419">
    <property type="entry name" value="PLP-binding barrel"/>
    <property type="match status" value="1"/>
</dbReference>
<reference evidence="6 7" key="1">
    <citation type="submission" date="2019-02" db="EMBL/GenBank/DDBJ databases">
        <title>Halieaceae_genomes.</title>
        <authorList>
            <person name="Li S.-H."/>
        </authorList>
    </citation>
    <scope>NUCLEOTIDE SEQUENCE [LARGE SCALE GENOMIC DNA]</scope>
    <source>
        <strain evidence="6 7">JH123</strain>
    </source>
</reference>
<dbReference type="Gene3D" id="3.20.20.10">
    <property type="entry name" value="Alanine racemase"/>
    <property type="match status" value="1"/>
</dbReference>
<dbReference type="EMBL" id="CP036501">
    <property type="protein sequence ID" value="UZP74674.1"/>
    <property type="molecule type" value="Genomic_DNA"/>
</dbReference>
<evidence type="ECO:0000259" key="5">
    <source>
        <dbReference type="SMART" id="SM01005"/>
    </source>
</evidence>
<dbReference type="NCBIfam" id="TIGR00492">
    <property type="entry name" value="alr"/>
    <property type="match status" value="1"/>
</dbReference>
<evidence type="ECO:0000313" key="7">
    <source>
        <dbReference type="Proteomes" id="UP001317963"/>
    </source>
</evidence>
<dbReference type="EC" id="5.1.1.1" evidence="4"/>
<evidence type="ECO:0000256" key="1">
    <source>
        <dbReference type="ARBA" id="ARBA00001933"/>
    </source>
</evidence>
<comment type="function">
    <text evidence="4">Catalyzes the interconversion of L-alanine and D-alanine. May also act on other amino acids.</text>
</comment>
<name>A0ABY6Q5W5_9GAMM</name>
<dbReference type="InterPro" id="IPR001608">
    <property type="entry name" value="Ala_racemase_N"/>
</dbReference>
<dbReference type="GO" id="GO:0008784">
    <property type="term" value="F:alanine racemase activity"/>
    <property type="evidence" value="ECO:0007669"/>
    <property type="project" value="UniProtKB-EC"/>
</dbReference>
<organism evidence="6 7">
    <name type="scientific">Candidatus Paraluminiphilus aquimaris</name>
    <dbReference type="NCBI Taxonomy" id="2518994"/>
    <lineage>
        <taxon>Bacteria</taxon>
        <taxon>Pseudomonadati</taxon>
        <taxon>Pseudomonadota</taxon>
        <taxon>Gammaproteobacteria</taxon>
        <taxon>Cellvibrionales</taxon>
        <taxon>Halieaceae</taxon>
        <taxon>Candidatus Paraluminiphilus</taxon>
    </lineage>
</organism>
<dbReference type="RefSeq" id="WP_279241134.1">
    <property type="nucleotide sequence ID" value="NZ_CP036501.1"/>
</dbReference>
<dbReference type="InterPro" id="IPR029066">
    <property type="entry name" value="PLP-binding_barrel"/>
</dbReference>
<comment type="pathway">
    <text evidence="4">Amino-acid biosynthesis; D-alanine biosynthesis; D-alanine from L-alanine: step 1/1.</text>
</comment>
<dbReference type="PROSITE" id="PS00395">
    <property type="entry name" value="ALANINE_RACEMASE"/>
    <property type="match status" value="1"/>
</dbReference>
<dbReference type="InterPro" id="IPR000821">
    <property type="entry name" value="Ala_racemase"/>
</dbReference>
<dbReference type="InterPro" id="IPR009006">
    <property type="entry name" value="Ala_racemase/Decarboxylase_C"/>
</dbReference>
<dbReference type="PRINTS" id="PR00992">
    <property type="entry name" value="ALARACEMASE"/>
</dbReference>
<evidence type="ECO:0000256" key="4">
    <source>
        <dbReference type="HAMAP-Rule" id="MF_01201"/>
    </source>
</evidence>
<comment type="catalytic activity">
    <reaction evidence="4">
        <text>L-alanine = D-alanine</text>
        <dbReference type="Rhea" id="RHEA:20249"/>
        <dbReference type="ChEBI" id="CHEBI:57416"/>
        <dbReference type="ChEBI" id="CHEBI:57972"/>
        <dbReference type="EC" id="5.1.1.1"/>
    </reaction>
</comment>
<sequence>MPRPSRFIIDLAHLEHNLTQLSRLAGPRKTMAVVKANAYGHGALGCAKALENQINAFAVALTEEAIALREAGITKPILVLQGPHSSDDLTEIARYGLWPALSNRQQIHWLQHQTPNLEHVWLKVDTGMHRLGFDPQEVGEINAVLTAMGIQRITLMSHLADAEDSDSTLNHRQKQRWQNLLERNTGASDGYPNASFSNSAGTVGQLSFEESWVRLGYSLYGGSLVAPPPTLDLRPVMTFSSRIMATRWIEAGETVGYGGRWVAKRRSRIATIPVGYGDGYPRSAADGTPIGTPYGTILLAGKVSMDMITADVTDKPDIEFGTEVTLWGDSPRIDEVATHCDTIGYELCTRITDRTPRLFNR</sequence>
<protein>
    <recommendedName>
        <fullName evidence="4">Alanine racemase</fullName>
        <ecNumber evidence="4">5.1.1.1</ecNumber>
    </recommendedName>
</protein>
<gene>
    <name evidence="6" type="primary">alr</name>
    <name evidence="6" type="ORF">E0F26_07955</name>
</gene>
<comment type="cofactor">
    <cofactor evidence="1 4">
        <name>pyridoxal 5'-phosphate</name>
        <dbReference type="ChEBI" id="CHEBI:597326"/>
    </cofactor>
</comment>
<feature type="domain" description="Alanine racemase C-terminal" evidence="5">
    <location>
        <begin position="236"/>
        <end position="360"/>
    </location>
</feature>
<comment type="similarity">
    <text evidence="4">Belongs to the alanine racemase family.</text>
</comment>
<dbReference type="Pfam" id="PF01168">
    <property type="entry name" value="Ala_racemase_N"/>
    <property type="match status" value="1"/>
</dbReference>
<feature type="active site" description="Proton acceptor; specific for D-alanine" evidence="4">
    <location>
        <position position="35"/>
    </location>
</feature>
<accession>A0ABY6Q5W5</accession>
<dbReference type="HAMAP" id="MF_01201">
    <property type="entry name" value="Ala_racemase"/>
    <property type="match status" value="1"/>
</dbReference>
<feature type="modified residue" description="N6-(pyridoxal phosphate)lysine" evidence="4">
    <location>
        <position position="35"/>
    </location>
</feature>
<feature type="active site" description="Proton acceptor; specific for L-alanine" evidence="4">
    <location>
        <position position="257"/>
    </location>
</feature>
<dbReference type="InterPro" id="IPR020622">
    <property type="entry name" value="Ala_racemase_pyridoxalP-BS"/>
</dbReference>
<keyword evidence="2 4" id="KW-0663">Pyridoxal phosphate</keyword>
<dbReference type="SUPFAM" id="SSF50621">
    <property type="entry name" value="Alanine racemase C-terminal domain-like"/>
    <property type="match status" value="1"/>
</dbReference>
<proteinExistence type="inferred from homology"/>
<dbReference type="Pfam" id="PF00842">
    <property type="entry name" value="Ala_racemase_C"/>
    <property type="match status" value="1"/>
</dbReference>
<dbReference type="Proteomes" id="UP001317963">
    <property type="component" value="Chromosome"/>
</dbReference>
<evidence type="ECO:0000256" key="2">
    <source>
        <dbReference type="ARBA" id="ARBA00022898"/>
    </source>
</evidence>
<dbReference type="InterPro" id="IPR011079">
    <property type="entry name" value="Ala_racemase_C"/>
</dbReference>
<evidence type="ECO:0000313" key="6">
    <source>
        <dbReference type="EMBL" id="UZP74674.1"/>
    </source>
</evidence>
<dbReference type="Gene3D" id="2.40.37.10">
    <property type="entry name" value="Lyase, Ornithine Decarboxylase, Chain A, domain 1"/>
    <property type="match status" value="1"/>
</dbReference>
<evidence type="ECO:0000256" key="3">
    <source>
        <dbReference type="ARBA" id="ARBA00023235"/>
    </source>
</evidence>
<keyword evidence="7" id="KW-1185">Reference proteome</keyword>